<evidence type="ECO:0000313" key="4">
    <source>
        <dbReference type="EMBL" id="TCO82426.1"/>
    </source>
</evidence>
<dbReference type="OrthoDB" id="5567237at2"/>
<keyword evidence="5" id="KW-1185">Reference proteome</keyword>
<reference evidence="4 5" key="1">
    <citation type="submission" date="2019-03" db="EMBL/GenBank/DDBJ databases">
        <title>Genomic Encyclopedia of Type Strains, Phase IV (KMG-IV): sequencing the most valuable type-strain genomes for metagenomic binning, comparative biology and taxonomic classification.</title>
        <authorList>
            <person name="Goeker M."/>
        </authorList>
    </citation>
    <scope>NUCLEOTIDE SEQUENCE [LARGE SCALE GENOMIC DNA]</scope>
    <source>
        <strain evidence="4 5">DSM 25287</strain>
    </source>
</reference>
<comment type="similarity">
    <text evidence="3">Belongs to the Rsd/AlgQ family.</text>
</comment>
<evidence type="ECO:0000256" key="2">
    <source>
        <dbReference type="ARBA" id="ARBA00023163"/>
    </source>
</evidence>
<comment type="caution">
    <text evidence="4">The sequence shown here is derived from an EMBL/GenBank/DDBJ whole genome shotgun (WGS) entry which is preliminary data.</text>
</comment>
<gene>
    <name evidence="4" type="ORF">EV699_105217</name>
</gene>
<dbReference type="EMBL" id="SLWY01000005">
    <property type="protein sequence ID" value="TCO82426.1"/>
    <property type="molecule type" value="Genomic_DNA"/>
</dbReference>
<dbReference type="Proteomes" id="UP000295765">
    <property type="component" value="Unassembled WGS sequence"/>
</dbReference>
<proteinExistence type="inferred from homology"/>
<name>A0A4R2LDA2_9GAMM</name>
<dbReference type="Gene3D" id="1.20.120.1370">
    <property type="entry name" value="Regulator of RNA polymerase sigma(70) subunit, domain 4"/>
    <property type="match status" value="1"/>
</dbReference>
<dbReference type="GO" id="GO:0006355">
    <property type="term" value="P:regulation of DNA-templated transcription"/>
    <property type="evidence" value="ECO:0007669"/>
    <property type="project" value="InterPro"/>
</dbReference>
<protein>
    <submittedName>
        <fullName evidence="4">Regulator of sigma D</fullName>
    </submittedName>
</protein>
<keyword evidence="2 3" id="KW-0804">Transcription</keyword>
<sequence>MTTTSTAIPDSLNGKALPELVTKLLDERADVLAHLRELAGRCDTGDAAELRRRLQGFRQVLIDYLALGHFEVYQCLNDSARTAPRCADVLELAGRLEDTLSEITQAAVDFDERYGGEVEPDLAALPTDLAGLGAQLEARIALEDRLIAAIRGCSGH</sequence>
<dbReference type="RefSeq" id="WP_132539847.1">
    <property type="nucleotide sequence ID" value="NZ_SLWY01000005.1"/>
</dbReference>
<dbReference type="Pfam" id="PF04353">
    <property type="entry name" value="Rsd_AlgQ"/>
    <property type="match status" value="1"/>
</dbReference>
<evidence type="ECO:0000313" key="5">
    <source>
        <dbReference type="Proteomes" id="UP000295765"/>
    </source>
</evidence>
<dbReference type="InterPro" id="IPR038309">
    <property type="entry name" value="Rsd/AlgQ_sf"/>
</dbReference>
<organism evidence="4 5">
    <name type="scientific">Plasticicumulans lactativorans</name>
    <dbReference type="NCBI Taxonomy" id="1133106"/>
    <lineage>
        <taxon>Bacteria</taxon>
        <taxon>Pseudomonadati</taxon>
        <taxon>Pseudomonadota</taxon>
        <taxon>Gammaproteobacteria</taxon>
        <taxon>Candidatus Competibacteraceae</taxon>
        <taxon>Plasticicumulans</taxon>
    </lineage>
</organism>
<evidence type="ECO:0000256" key="1">
    <source>
        <dbReference type="ARBA" id="ARBA00023015"/>
    </source>
</evidence>
<evidence type="ECO:0000256" key="3">
    <source>
        <dbReference type="RuleBase" id="RU004409"/>
    </source>
</evidence>
<dbReference type="AlphaFoldDB" id="A0A4R2LDA2"/>
<keyword evidence="1 3" id="KW-0805">Transcription regulation</keyword>
<dbReference type="InterPro" id="IPR007448">
    <property type="entry name" value="Sigma70_reg_Rsd_AlgQ"/>
</dbReference>
<accession>A0A4R2LDA2</accession>